<dbReference type="GeneID" id="78382970"/>
<dbReference type="PANTHER" id="PTHR28004">
    <property type="entry name" value="ZGC:162816-RELATED"/>
    <property type="match status" value="1"/>
</dbReference>
<proteinExistence type="inferred from homology"/>
<name>A0A085GNU2_EWIA3</name>
<dbReference type="InterPro" id="IPR042208">
    <property type="entry name" value="D-ser_dehydrat-like_sf"/>
</dbReference>
<dbReference type="EMBL" id="JMPJ01000018">
    <property type="protein sequence ID" value="KFC85387.1"/>
    <property type="molecule type" value="Genomic_DNA"/>
</dbReference>
<dbReference type="Gene3D" id="3.20.20.10">
    <property type="entry name" value="Alanine racemase"/>
    <property type="match status" value="1"/>
</dbReference>
<evidence type="ECO:0000313" key="5">
    <source>
        <dbReference type="Proteomes" id="UP000028640"/>
    </source>
</evidence>
<dbReference type="Proteomes" id="UP000028640">
    <property type="component" value="Unassembled WGS sequence"/>
</dbReference>
<comment type="similarity">
    <text evidence="1">Belongs to the DSD1 family.</text>
</comment>
<dbReference type="OrthoDB" id="9811417at2"/>
<dbReference type="SUPFAM" id="SSF51419">
    <property type="entry name" value="PLP-binding barrel"/>
    <property type="match status" value="1"/>
</dbReference>
<evidence type="ECO:0000256" key="1">
    <source>
        <dbReference type="ARBA" id="ARBA00005323"/>
    </source>
</evidence>
<evidence type="ECO:0000313" key="4">
    <source>
        <dbReference type="EMBL" id="KFC85387.1"/>
    </source>
</evidence>
<dbReference type="InterPro" id="IPR001608">
    <property type="entry name" value="Ala_racemase_N"/>
</dbReference>
<dbReference type="Pfam" id="PF01168">
    <property type="entry name" value="Ala_racemase_N"/>
    <property type="match status" value="1"/>
</dbReference>
<dbReference type="RefSeq" id="WP_084674015.1">
    <property type="nucleotide sequence ID" value="NZ_JMPJ01000018.1"/>
</dbReference>
<dbReference type="Pfam" id="PF14031">
    <property type="entry name" value="D-ser_dehydrat"/>
    <property type="match status" value="1"/>
</dbReference>
<keyword evidence="5" id="KW-1185">Reference proteome</keyword>
<evidence type="ECO:0000256" key="2">
    <source>
        <dbReference type="ARBA" id="ARBA00023239"/>
    </source>
</evidence>
<accession>A0A085GNU2</accession>
<reference evidence="4 5" key="1">
    <citation type="submission" date="2014-05" db="EMBL/GenBank/DDBJ databases">
        <title>ATOL: Assembling a taxonomically balanced genome-scale reconstruction of the evolutionary history of the Enterobacteriaceae.</title>
        <authorList>
            <person name="Plunkett G.III."/>
            <person name="Neeno-Eckwall E.C."/>
            <person name="Glasner J.D."/>
            <person name="Perna N.T."/>
        </authorList>
    </citation>
    <scope>NUCLEOTIDE SEQUENCE [LARGE SCALE GENOMIC DNA]</scope>
    <source>
        <strain evidence="4 5">ATCC 33852</strain>
    </source>
</reference>
<dbReference type="AlphaFoldDB" id="A0A085GNU2"/>
<dbReference type="STRING" id="910964.GEAM_0352"/>
<gene>
    <name evidence="4" type="ORF">GEAM_0352</name>
</gene>
<protein>
    <submittedName>
        <fullName evidence="4">D-serine deaminase</fullName>
    </submittedName>
</protein>
<dbReference type="InterPro" id="IPR026956">
    <property type="entry name" value="D-ser_dehydrat-like_dom"/>
</dbReference>
<organism evidence="4 5">
    <name type="scientific">Ewingella americana (strain ATCC 33852 / DSM 4580 / CCUG 14506 / JCM 5911 / LMG 7869 / NCTC 12157 / CDC 1468-78)</name>
    <dbReference type="NCBI Taxonomy" id="910964"/>
    <lineage>
        <taxon>Bacteria</taxon>
        <taxon>Pseudomonadati</taxon>
        <taxon>Pseudomonadota</taxon>
        <taxon>Gammaproteobacteria</taxon>
        <taxon>Enterobacterales</taxon>
        <taxon>Yersiniaceae</taxon>
        <taxon>Ewingella</taxon>
    </lineage>
</organism>
<dbReference type="GO" id="GO:0016829">
    <property type="term" value="F:lyase activity"/>
    <property type="evidence" value="ECO:0007669"/>
    <property type="project" value="UniProtKB-KW"/>
</dbReference>
<dbReference type="InterPro" id="IPR029066">
    <property type="entry name" value="PLP-binding_barrel"/>
</dbReference>
<evidence type="ECO:0000259" key="3">
    <source>
        <dbReference type="SMART" id="SM01119"/>
    </source>
</evidence>
<sequence length="453" mass="50552">MSEPDFSQPYDFSELYDLSSLYDFSSQPVNTQTKGLGTLPDEPQMADIGQQGWNILREEVSLPVAVLLDERIEHNLSWMSEFIRRYNLRLAPHGKTTMSPELFQLQLDHGAWGITLATAPQVNAAFQHGVRRVIMANQLVGKANMAVIAGLLAQDSEFDFTCIVDSAANVDALGEFFASRQQRLRVLLEYGLAGGRTGVRNAEQEQQVLEAIQRWPQAISLVGVEIYEGVINEEAPIRAFLQHVMQRTEALAQNGAFAEPTVILTGAGSAWFDVVAEEFRRDSQYLDNQQRFTLDVVLRSGCYLTHDAGIYQQANQRIQAQNPVARQMNSSLQPALQVWAYVQSLPEPGRVIIGLGRRDAGPDAGFPVAAGHFRPQSSHSAGYTTVVPVDKSWEIIKMMDQHAFMSVPAGADIQVGDMLIFDISHPCLTFDRWRQLLRVNEQWDVTGAVTTWF</sequence>
<dbReference type="InterPro" id="IPR051466">
    <property type="entry name" value="D-amino_acid_metab_enzyme"/>
</dbReference>
<keyword evidence="2" id="KW-0456">Lyase</keyword>
<feature type="domain" description="D-serine dehydratase-like" evidence="3">
    <location>
        <begin position="335"/>
        <end position="440"/>
    </location>
</feature>
<dbReference type="Gene3D" id="2.40.37.20">
    <property type="entry name" value="D-serine dehydratase-like domain"/>
    <property type="match status" value="1"/>
</dbReference>
<dbReference type="PANTHER" id="PTHR28004:SF8">
    <property type="entry name" value="D-SERINE DEAMINASE"/>
    <property type="match status" value="1"/>
</dbReference>
<dbReference type="CDD" id="cd06818">
    <property type="entry name" value="PLPDE_III_cryptic_DSD"/>
    <property type="match status" value="1"/>
</dbReference>
<dbReference type="eggNOG" id="COG3616">
    <property type="taxonomic scope" value="Bacteria"/>
</dbReference>
<dbReference type="SMART" id="SM01119">
    <property type="entry name" value="D-ser_dehydrat"/>
    <property type="match status" value="1"/>
</dbReference>
<comment type="caution">
    <text evidence="4">The sequence shown here is derived from an EMBL/GenBank/DDBJ whole genome shotgun (WGS) entry which is preliminary data.</text>
</comment>